<sequence>MTTKPKARKFRIRRSGPAAEAPAADAQPRPEAGQRASGENPLDTEVEDGLGSRAYPTARAGAEVSSAAEVRAEAEIDAIRREGLTGRQLRMARRVAQRHGLSPTSDFDAVRLLRQRGIDPFERANMLELVVPNRGGGEETEPKLPQTVKAAPVPSTQVLAEDQRAAQIMRMQRDIVRRRRRKMAQLVVRLFFFVVLPTIITSYYYFAIATPMYETNTEFVIQKADAPSTSQLGGLFSGTGFATSQDSITVQGYLQSRDAMLRLDADLGFRKHFSAPTIDPLQRLDPNASMEDAYKLYRRVVKVGYDPTEGVVKMRVIAPDPQLSVAFSRKLIEYAEEQVDQLTHRLREDQMKGAREAFEEAEARLIEAQRRVQELQERLGVFDPAAESGALLGQITTFETQLLQKRLELQQLLDNPRPNRARVEGVRGDIERLEALIAELRAQMTQSGTNSASLAQITGQLRLAETELQTRQLMMTQALQQLEAARIEANRQTRFLSMGVSPVAPDEATYPRAFENSVLALVIFSGIYLMISLTASVLREQVSG</sequence>
<dbReference type="GO" id="GO:0004713">
    <property type="term" value="F:protein tyrosine kinase activity"/>
    <property type="evidence" value="ECO:0007669"/>
    <property type="project" value="TreeGrafter"/>
</dbReference>
<dbReference type="InterPro" id="IPR050445">
    <property type="entry name" value="Bact_polysacc_biosynth/exp"/>
</dbReference>
<dbReference type="RefSeq" id="WP_092500467.1">
    <property type="nucleotide sequence ID" value="NZ_FNFV01000004.1"/>
</dbReference>
<keyword evidence="3" id="KW-0812">Transmembrane</keyword>
<keyword evidence="3" id="KW-1133">Transmembrane helix</keyword>
<feature type="transmembrane region" description="Helical" evidence="3">
    <location>
        <begin position="518"/>
        <end position="538"/>
    </location>
</feature>
<evidence type="ECO:0000256" key="1">
    <source>
        <dbReference type="SAM" id="Coils"/>
    </source>
</evidence>
<protein>
    <submittedName>
        <fullName evidence="4">Capsular polysaccharide transport system permease protein</fullName>
    </submittedName>
</protein>
<feature type="region of interest" description="Disordered" evidence="2">
    <location>
        <begin position="1"/>
        <end position="51"/>
    </location>
</feature>
<dbReference type="OrthoDB" id="7810642at2"/>
<dbReference type="GO" id="GO:0005886">
    <property type="term" value="C:plasma membrane"/>
    <property type="evidence" value="ECO:0007669"/>
    <property type="project" value="TreeGrafter"/>
</dbReference>
<keyword evidence="1" id="KW-0175">Coiled coil</keyword>
<dbReference type="Gene3D" id="1.20.120.1490">
    <property type="match status" value="1"/>
</dbReference>
<evidence type="ECO:0000313" key="4">
    <source>
        <dbReference type="EMBL" id="SDK73968.1"/>
    </source>
</evidence>
<dbReference type="AlphaFoldDB" id="A0A1G9ED12"/>
<dbReference type="EMBL" id="FNFV01000004">
    <property type="protein sequence ID" value="SDK73968.1"/>
    <property type="molecule type" value="Genomic_DNA"/>
</dbReference>
<feature type="transmembrane region" description="Helical" evidence="3">
    <location>
        <begin position="186"/>
        <end position="206"/>
    </location>
</feature>
<keyword evidence="5" id="KW-1185">Reference proteome</keyword>
<feature type="compositionally biased region" description="Basic residues" evidence="2">
    <location>
        <begin position="1"/>
        <end position="14"/>
    </location>
</feature>
<dbReference type="STRING" id="990712.SAMN05216257_104254"/>
<dbReference type="PANTHER" id="PTHR32309:SF13">
    <property type="entry name" value="FERRIC ENTEROBACTIN TRANSPORT PROTEIN FEPE"/>
    <property type="match status" value="1"/>
</dbReference>
<evidence type="ECO:0000313" key="5">
    <source>
        <dbReference type="Proteomes" id="UP000199328"/>
    </source>
</evidence>
<feature type="compositionally biased region" description="Low complexity" evidence="2">
    <location>
        <begin position="17"/>
        <end position="31"/>
    </location>
</feature>
<evidence type="ECO:0000256" key="3">
    <source>
        <dbReference type="SAM" id="Phobius"/>
    </source>
</evidence>
<dbReference type="PANTHER" id="PTHR32309">
    <property type="entry name" value="TYROSINE-PROTEIN KINASE"/>
    <property type="match status" value="1"/>
</dbReference>
<reference evidence="5" key="1">
    <citation type="submission" date="2016-10" db="EMBL/GenBank/DDBJ databases">
        <authorList>
            <person name="Varghese N."/>
            <person name="Submissions S."/>
        </authorList>
    </citation>
    <scope>NUCLEOTIDE SEQUENCE [LARGE SCALE GENOMIC DNA]</scope>
    <source>
        <strain evidence="5">CGMCC 1.10789</strain>
    </source>
</reference>
<evidence type="ECO:0000256" key="2">
    <source>
        <dbReference type="SAM" id="MobiDB-lite"/>
    </source>
</evidence>
<feature type="coiled-coil region" evidence="1">
    <location>
        <begin position="332"/>
        <end position="378"/>
    </location>
</feature>
<organism evidence="4 5">
    <name type="scientific">Meinhardsimonia xiamenensis</name>
    <dbReference type="NCBI Taxonomy" id="990712"/>
    <lineage>
        <taxon>Bacteria</taxon>
        <taxon>Pseudomonadati</taxon>
        <taxon>Pseudomonadota</taxon>
        <taxon>Alphaproteobacteria</taxon>
        <taxon>Rhodobacterales</taxon>
        <taxon>Paracoccaceae</taxon>
        <taxon>Meinhardsimonia</taxon>
    </lineage>
</organism>
<feature type="coiled-coil region" evidence="1">
    <location>
        <begin position="423"/>
        <end position="450"/>
    </location>
</feature>
<name>A0A1G9ED12_9RHOB</name>
<dbReference type="Proteomes" id="UP000199328">
    <property type="component" value="Unassembled WGS sequence"/>
</dbReference>
<keyword evidence="3" id="KW-0472">Membrane</keyword>
<accession>A0A1G9ED12</accession>
<gene>
    <name evidence="4" type="ORF">SAMN05216257_104254</name>
</gene>
<proteinExistence type="predicted"/>